<name>A0ACB6SFR3_9PLEO</name>
<keyword evidence="2" id="KW-1185">Reference proteome</keyword>
<comment type="caution">
    <text evidence="1">The sequence shown here is derived from an EMBL/GenBank/DDBJ whole genome shotgun (WGS) entry which is preliminary data.</text>
</comment>
<evidence type="ECO:0000313" key="2">
    <source>
        <dbReference type="Proteomes" id="UP000799754"/>
    </source>
</evidence>
<accession>A0ACB6SFR3</accession>
<gene>
    <name evidence="1" type="ORF">BU25DRAFT_406971</name>
</gene>
<reference evidence="1" key="1">
    <citation type="journal article" date="2020" name="Stud. Mycol.">
        <title>101 Dothideomycetes genomes: a test case for predicting lifestyles and emergence of pathogens.</title>
        <authorList>
            <person name="Haridas S."/>
            <person name="Albert R."/>
            <person name="Binder M."/>
            <person name="Bloem J."/>
            <person name="Labutti K."/>
            <person name="Salamov A."/>
            <person name="Andreopoulos B."/>
            <person name="Baker S."/>
            <person name="Barry K."/>
            <person name="Bills G."/>
            <person name="Bluhm B."/>
            <person name="Cannon C."/>
            <person name="Castanera R."/>
            <person name="Culley D."/>
            <person name="Daum C."/>
            <person name="Ezra D."/>
            <person name="Gonzalez J."/>
            <person name="Henrissat B."/>
            <person name="Kuo A."/>
            <person name="Liang C."/>
            <person name="Lipzen A."/>
            <person name="Lutzoni F."/>
            <person name="Magnuson J."/>
            <person name="Mondo S."/>
            <person name="Nolan M."/>
            <person name="Ohm R."/>
            <person name="Pangilinan J."/>
            <person name="Park H.-J."/>
            <person name="Ramirez L."/>
            <person name="Alfaro M."/>
            <person name="Sun H."/>
            <person name="Tritt A."/>
            <person name="Yoshinaga Y."/>
            <person name="Zwiers L.-H."/>
            <person name="Turgeon B."/>
            <person name="Goodwin S."/>
            <person name="Spatafora J."/>
            <person name="Crous P."/>
            <person name="Grigoriev I."/>
        </authorList>
    </citation>
    <scope>NUCLEOTIDE SEQUENCE</scope>
    <source>
        <strain evidence="1">CBS 525.71</strain>
    </source>
</reference>
<sequence length="466" mass="50752">MFELNLHKRSISGSSLEVMHSSPMTVPGSARQMTPYNVPPPSTDLPAGTIPDTPGPMQRAFNRDPANHVPWQNASPTPLERYAPSTPVLTPLPGTNLTVGDLDPELVPLPPSINSSLAQIGQGNPGYFDIPVEEQLPMDNADMLNGLACLKLAEDPGDTGDSETKVSHDSGPHTPVGRYGNSEEMRREYKDAKLQDTVCTQGHLKHQALEPRPKQQAKELSDTVRAPNVPQHHQVLPLRPKQQGEDLQDRVRKDSVISKDWETSNGEHSTGTMSEDTDARRTPSQSYKTILPADSTAPASSGHCKRMEVRSSPPVDFAYIVWDSPNESRRNAAQENIWGRHAGLYDGSGYGDDASGPTSCESNEGTKDVHIESGPRSIEPSMTALSADGDRSGKDISNRPSKGEDPYPGYVRESPLTVHKQRNYESLESIYHAYAYPFGERVSSSSNNSTGGDVQRPAAKETEISS</sequence>
<proteinExistence type="predicted"/>
<evidence type="ECO:0000313" key="1">
    <source>
        <dbReference type="EMBL" id="KAF2632440.1"/>
    </source>
</evidence>
<dbReference type="EMBL" id="MU006703">
    <property type="protein sequence ID" value="KAF2632440.1"/>
    <property type="molecule type" value="Genomic_DNA"/>
</dbReference>
<dbReference type="Proteomes" id="UP000799754">
    <property type="component" value="Unassembled WGS sequence"/>
</dbReference>
<protein>
    <submittedName>
        <fullName evidence="1">Uncharacterized protein</fullName>
    </submittedName>
</protein>
<organism evidence="1 2">
    <name type="scientific">Macroventuria anomochaeta</name>
    <dbReference type="NCBI Taxonomy" id="301207"/>
    <lineage>
        <taxon>Eukaryota</taxon>
        <taxon>Fungi</taxon>
        <taxon>Dikarya</taxon>
        <taxon>Ascomycota</taxon>
        <taxon>Pezizomycotina</taxon>
        <taxon>Dothideomycetes</taxon>
        <taxon>Pleosporomycetidae</taxon>
        <taxon>Pleosporales</taxon>
        <taxon>Pleosporineae</taxon>
        <taxon>Didymellaceae</taxon>
        <taxon>Macroventuria</taxon>
    </lineage>
</organism>